<accession>A0A5C6BK91</accession>
<comment type="caution">
    <text evidence="1">The sequence shown here is derived from an EMBL/GenBank/DDBJ whole genome shotgun (WGS) entry which is preliminary data.</text>
</comment>
<dbReference type="OrthoDB" id="290002at2"/>
<protein>
    <submittedName>
        <fullName evidence="1">Uncharacterized protein</fullName>
    </submittedName>
</protein>
<proteinExistence type="predicted"/>
<keyword evidence="2" id="KW-1185">Reference proteome</keyword>
<organism evidence="1 2">
    <name type="scientific">Symmachiella macrocystis</name>
    <dbReference type="NCBI Taxonomy" id="2527985"/>
    <lineage>
        <taxon>Bacteria</taxon>
        <taxon>Pseudomonadati</taxon>
        <taxon>Planctomycetota</taxon>
        <taxon>Planctomycetia</taxon>
        <taxon>Planctomycetales</taxon>
        <taxon>Planctomycetaceae</taxon>
        <taxon>Symmachiella</taxon>
    </lineage>
</organism>
<dbReference type="Proteomes" id="UP000320735">
    <property type="component" value="Unassembled WGS sequence"/>
</dbReference>
<name>A0A5C6BK91_9PLAN</name>
<dbReference type="AlphaFoldDB" id="A0A5C6BK91"/>
<dbReference type="RefSeq" id="WP_146369314.1">
    <property type="nucleotide sequence ID" value="NZ_SJPP01000001.1"/>
</dbReference>
<reference evidence="1 2" key="1">
    <citation type="submission" date="2019-02" db="EMBL/GenBank/DDBJ databases">
        <title>Deep-cultivation of Planctomycetes and their phenomic and genomic characterization uncovers novel biology.</title>
        <authorList>
            <person name="Wiegand S."/>
            <person name="Jogler M."/>
            <person name="Boedeker C."/>
            <person name="Pinto D."/>
            <person name="Vollmers J."/>
            <person name="Rivas-Marin E."/>
            <person name="Kohn T."/>
            <person name="Peeters S.H."/>
            <person name="Heuer A."/>
            <person name="Rast P."/>
            <person name="Oberbeckmann S."/>
            <person name="Bunk B."/>
            <person name="Jeske O."/>
            <person name="Meyerdierks A."/>
            <person name="Storesund J.E."/>
            <person name="Kallscheuer N."/>
            <person name="Luecker S."/>
            <person name="Lage O.M."/>
            <person name="Pohl T."/>
            <person name="Merkel B.J."/>
            <person name="Hornburger P."/>
            <person name="Mueller R.-W."/>
            <person name="Bruemmer F."/>
            <person name="Labrenz M."/>
            <person name="Spormann A.M."/>
            <person name="Op Den Camp H."/>
            <person name="Overmann J."/>
            <person name="Amann R."/>
            <person name="Jetten M.S.M."/>
            <person name="Mascher T."/>
            <person name="Medema M.H."/>
            <person name="Devos D.P."/>
            <person name="Kaster A.-K."/>
            <person name="Ovreas L."/>
            <person name="Rohde M."/>
            <person name="Galperin M.Y."/>
            <person name="Jogler C."/>
        </authorList>
    </citation>
    <scope>NUCLEOTIDE SEQUENCE [LARGE SCALE GENOMIC DNA]</scope>
    <source>
        <strain evidence="1 2">CA54</strain>
    </source>
</reference>
<sequence length="124" mass="13768">MKEFIENIEKDGAESAVRRVIPSPKKQLPTSIDIAREIAAESGTHSILDIDHVTDTPGFGIAIPLSNEELMTLFGTIEPSLEMVKLAENNEILMSFRECWEAVCFPIYSEGKPHQYVFAGRSGD</sequence>
<gene>
    <name evidence="1" type="ORF">CA54_05650</name>
</gene>
<dbReference type="EMBL" id="SJPP01000001">
    <property type="protein sequence ID" value="TWU11756.1"/>
    <property type="molecule type" value="Genomic_DNA"/>
</dbReference>
<evidence type="ECO:0000313" key="1">
    <source>
        <dbReference type="EMBL" id="TWU11756.1"/>
    </source>
</evidence>
<evidence type="ECO:0000313" key="2">
    <source>
        <dbReference type="Proteomes" id="UP000320735"/>
    </source>
</evidence>